<dbReference type="InterPro" id="IPR038666">
    <property type="entry name" value="SSP1_head-tail_sf"/>
</dbReference>
<dbReference type="EMBL" id="PHHF01000049">
    <property type="protein sequence ID" value="PTD19904.1"/>
    <property type="molecule type" value="Genomic_DNA"/>
</dbReference>
<proteinExistence type="predicted"/>
<dbReference type="InterPro" id="IPR008767">
    <property type="entry name" value="Phage_SPP1_head-tail_adaptor"/>
</dbReference>
<protein>
    <submittedName>
        <fullName evidence="1">Head-tail adaptor protein</fullName>
    </submittedName>
</protein>
<keyword evidence="2" id="KW-1185">Reference proteome</keyword>
<dbReference type="NCBIfam" id="TIGR01563">
    <property type="entry name" value="gp16_SPP1"/>
    <property type="match status" value="1"/>
</dbReference>
<dbReference type="Pfam" id="PF05521">
    <property type="entry name" value="Phage_HCP"/>
    <property type="match status" value="1"/>
</dbReference>
<accession>A0A2T4HVR3</accession>
<dbReference type="RefSeq" id="WP_107395059.1">
    <property type="nucleotide sequence ID" value="NZ_PHHF01000049.1"/>
</dbReference>
<dbReference type="Gene3D" id="2.40.10.270">
    <property type="entry name" value="Bacteriophage SPP1 head-tail adaptor protein"/>
    <property type="match status" value="1"/>
</dbReference>
<organism evidence="1 2">
    <name type="scientific">Edaphosphingomonas fennica</name>
    <dbReference type="NCBI Taxonomy" id="114404"/>
    <lineage>
        <taxon>Bacteria</taxon>
        <taxon>Pseudomonadati</taxon>
        <taxon>Pseudomonadota</taxon>
        <taxon>Alphaproteobacteria</taxon>
        <taxon>Sphingomonadales</taxon>
        <taxon>Rhizorhabdaceae</taxon>
        <taxon>Edaphosphingomonas</taxon>
    </lineage>
</organism>
<evidence type="ECO:0000313" key="2">
    <source>
        <dbReference type="Proteomes" id="UP000241206"/>
    </source>
</evidence>
<evidence type="ECO:0000313" key="1">
    <source>
        <dbReference type="EMBL" id="PTD19904.1"/>
    </source>
</evidence>
<comment type="caution">
    <text evidence="1">The sequence shown here is derived from an EMBL/GenBank/DDBJ whole genome shotgun (WGS) entry which is preliminary data.</text>
</comment>
<dbReference type="AlphaFoldDB" id="A0A2T4HVR3"/>
<dbReference type="Proteomes" id="UP000241206">
    <property type="component" value="Unassembled WGS sequence"/>
</dbReference>
<name>A0A2T4HVR3_9SPHN</name>
<reference evidence="1 2" key="1">
    <citation type="submission" date="2017-11" db="EMBL/GenBank/DDBJ databases">
        <title>Sphingomonas oleivorans sp. nov., isolated from oil-contaminated soil.</title>
        <authorList>
            <person name="Wang L."/>
            <person name="Chen L."/>
        </authorList>
    </citation>
    <scope>NUCLEOTIDE SEQUENCE [LARGE SCALE GENOMIC DNA]</scope>
    <source>
        <strain evidence="1 2">K101</strain>
    </source>
</reference>
<sequence>MNLAGRLRHCISIWRLVDIDDGKGAYVRQWTQVAEVLAEVIGQGGREALIDRSMQGIGQYRVTIRWRDDIRTNDQVRYRGRNLNIRSIEPDATDRVWLSMMCDTDAEAIG</sequence>
<gene>
    <name evidence="1" type="ORF">CV103_11995</name>
</gene>